<dbReference type="SUPFAM" id="SSF52047">
    <property type="entry name" value="RNI-like"/>
    <property type="match status" value="1"/>
</dbReference>
<dbReference type="PANTHER" id="PTHR24113:SF12">
    <property type="entry name" value="RAN GTPASE-ACTIVATING PROTEIN 1"/>
    <property type="match status" value="1"/>
</dbReference>
<dbReference type="EMBL" id="HBIZ01042654">
    <property type="protein sequence ID" value="CAE0774627.1"/>
    <property type="molecule type" value="Transcribed_RNA"/>
</dbReference>
<keyword evidence="3" id="KW-0677">Repeat</keyword>
<organism evidence="5">
    <name type="scientific">Chrysotila carterae</name>
    <name type="common">Marine alga</name>
    <name type="synonym">Syracosphaera carterae</name>
    <dbReference type="NCBI Taxonomy" id="13221"/>
    <lineage>
        <taxon>Eukaryota</taxon>
        <taxon>Haptista</taxon>
        <taxon>Haptophyta</taxon>
        <taxon>Prymnesiophyceae</taxon>
        <taxon>Isochrysidales</taxon>
        <taxon>Isochrysidaceae</taxon>
        <taxon>Chrysotila</taxon>
    </lineage>
</organism>
<dbReference type="InterPro" id="IPR032675">
    <property type="entry name" value="LRR_dom_sf"/>
</dbReference>
<dbReference type="GO" id="GO:0005096">
    <property type="term" value="F:GTPase activator activity"/>
    <property type="evidence" value="ECO:0007669"/>
    <property type="project" value="UniProtKB-KW"/>
</dbReference>
<dbReference type="GO" id="GO:0005829">
    <property type="term" value="C:cytosol"/>
    <property type="evidence" value="ECO:0007669"/>
    <property type="project" value="TreeGrafter"/>
</dbReference>
<evidence type="ECO:0000256" key="4">
    <source>
        <dbReference type="SAM" id="MobiDB-lite"/>
    </source>
</evidence>
<sequence length="195" mass="20587">MLIATRSWRRSRSTRLGRRVRVAPQRRRTAATAPTTTSGPAAAMRGHIEALRDGATSLICTADDIGLDGIAALAEVLMTNSGLKNLSLRDAKLSESDAKALADVLKRNTSLNTLDLSNNAFGEDVIIALAEAVKVNTSLTTLYLSGDSCGQKGAIALVEALNVNAKLTTLELPDGVDEELKAQIDDCLARNGKAS</sequence>
<accession>A0A7S4F5L0</accession>
<name>A0A7S4F5L0_CHRCT</name>
<gene>
    <name evidence="5" type="ORF">PCAR00345_LOCUS27261</name>
</gene>
<proteinExistence type="predicted"/>
<dbReference type="SMART" id="SM00368">
    <property type="entry name" value="LRR_RI"/>
    <property type="match status" value="3"/>
</dbReference>
<keyword evidence="1" id="KW-0343">GTPase activation</keyword>
<evidence type="ECO:0000256" key="2">
    <source>
        <dbReference type="ARBA" id="ARBA00022614"/>
    </source>
</evidence>
<feature type="compositionally biased region" description="Low complexity" evidence="4">
    <location>
        <begin position="30"/>
        <end position="42"/>
    </location>
</feature>
<dbReference type="GO" id="GO:0005634">
    <property type="term" value="C:nucleus"/>
    <property type="evidence" value="ECO:0007669"/>
    <property type="project" value="TreeGrafter"/>
</dbReference>
<dbReference type="AlphaFoldDB" id="A0A7S4F5L0"/>
<dbReference type="GO" id="GO:0031267">
    <property type="term" value="F:small GTPase binding"/>
    <property type="evidence" value="ECO:0007669"/>
    <property type="project" value="TreeGrafter"/>
</dbReference>
<evidence type="ECO:0000256" key="3">
    <source>
        <dbReference type="ARBA" id="ARBA00022737"/>
    </source>
</evidence>
<protein>
    <submittedName>
        <fullName evidence="5">Uncharacterized protein</fullName>
    </submittedName>
</protein>
<keyword evidence="2" id="KW-0433">Leucine-rich repeat</keyword>
<feature type="region of interest" description="Disordered" evidence="4">
    <location>
        <begin position="1"/>
        <end position="42"/>
    </location>
</feature>
<feature type="compositionally biased region" description="Basic residues" evidence="4">
    <location>
        <begin position="7"/>
        <end position="29"/>
    </location>
</feature>
<dbReference type="Gene3D" id="3.80.10.10">
    <property type="entry name" value="Ribonuclease Inhibitor"/>
    <property type="match status" value="1"/>
</dbReference>
<dbReference type="GO" id="GO:0048471">
    <property type="term" value="C:perinuclear region of cytoplasm"/>
    <property type="evidence" value="ECO:0007669"/>
    <property type="project" value="TreeGrafter"/>
</dbReference>
<dbReference type="InterPro" id="IPR027038">
    <property type="entry name" value="RanGap"/>
</dbReference>
<evidence type="ECO:0000313" key="5">
    <source>
        <dbReference type="EMBL" id="CAE0774627.1"/>
    </source>
</evidence>
<dbReference type="PANTHER" id="PTHR24113">
    <property type="entry name" value="RAN GTPASE-ACTIVATING PROTEIN 1"/>
    <property type="match status" value="1"/>
</dbReference>
<evidence type="ECO:0000256" key="1">
    <source>
        <dbReference type="ARBA" id="ARBA00022468"/>
    </source>
</evidence>
<dbReference type="GO" id="GO:0006913">
    <property type="term" value="P:nucleocytoplasmic transport"/>
    <property type="evidence" value="ECO:0007669"/>
    <property type="project" value="TreeGrafter"/>
</dbReference>
<reference evidence="5" key="1">
    <citation type="submission" date="2021-01" db="EMBL/GenBank/DDBJ databases">
        <authorList>
            <person name="Corre E."/>
            <person name="Pelletier E."/>
            <person name="Niang G."/>
            <person name="Scheremetjew M."/>
            <person name="Finn R."/>
            <person name="Kale V."/>
            <person name="Holt S."/>
            <person name="Cochrane G."/>
            <person name="Meng A."/>
            <person name="Brown T."/>
            <person name="Cohen L."/>
        </authorList>
    </citation>
    <scope>NUCLEOTIDE SEQUENCE</scope>
    <source>
        <strain evidence="5">CCMP645</strain>
    </source>
</reference>